<name>A0A1E3XA32_9BACT</name>
<dbReference type="PANTHER" id="PTHR43155">
    <property type="entry name" value="CYCLIC DI-GMP PHOSPHODIESTERASE PA4108-RELATED"/>
    <property type="match status" value="1"/>
</dbReference>
<sequence length="331" mass="37943">MGDYVSITKDTLVEKTKIGCDLYLKSYINGAPKYVLFCRGNEQFESERREELLEKNVQRLFILSKDYKEYFKYQEKNLPQIISNSNLSTQEKSHAVYHVAKNITKDILKDARTGVNVKRVENWVKYTVSYILNDKNAFAGLLNVTSYDYYTYTHSVNLSVFGLLFGKHLFLTPDDLNAFGTGMLLHDIGKIEIPLEIINKPGKLTKDEFETIKKHPETGVAFLKAKNIKEKSLIPVIQHHENYDGTGYPYEIGGNEIDIFGKLSRIIDVYDAITTKRSYANAMRPFAALKVMKEKMISCFDVELFQEFICFLGPTDPRKHTRSGDLVPLVS</sequence>
<dbReference type="SMART" id="SM00471">
    <property type="entry name" value="HDc"/>
    <property type="match status" value="1"/>
</dbReference>
<protein>
    <recommendedName>
        <fullName evidence="1">HD-GYP domain-containing protein</fullName>
    </recommendedName>
</protein>
<dbReference type="InterPro" id="IPR037522">
    <property type="entry name" value="HD_GYP_dom"/>
</dbReference>
<organism evidence="2 3">
    <name type="scientific">Candidatus Scalindua rubra</name>
    <dbReference type="NCBI Taxonomy" id="1872076"/>
    <lineage>
        <taxon>Bacteria</taxon>
        <taxon>Pseudomonadati</taxon>
        <taxon>Planctomycetota</taxon>
        <taxon>Candidatus Brocadiia</taxon>
        <taxon>Candidatus Brocadiales</taxon>
        <taxon>Candidatus Scalinduaceae</taxon>
        <taxon>Candidatus Scalindua</taxon>
    </lineage>
</organism>
<dbReference type="Gene3D" id="1.10.3210.10">
    <property type="entry name" value="Hypothetical protein af1432"/>
    <property type="match status" value="1"/>
</dbReference>
<feature type="domain" description="HD-GYP" evidence="1">
    <location>
        <begin position="129"/>
        <end position="324"/>
    </location>
</feature>
<dbReference type="PROSITE" id="PS51832">
    <property type="entry name" value="HD_GYP"/>
    <property type="match status" value="1"/>
</dbReference>
<evidence type="ECO:0000313" key="3">
    <source>
        <dbReference type="Proteomes" id="UP000094056"/>
    </source>
</evidence>
<accession>A0A1E3XA32</accession>
<reference evidence="2 3" key="1">
    <citation type="submission" date="2016-07" db="EMBL/GenBank/DDBJ databases">
        <title>Draft genome of Scalindua rubra, obtained from a brine-seawater interface in the Red Sea, sheds light on salt adaptation in anammox bacteria.</title>
        <authorList>
            <person name="Speth D.R."/>
            <person name="Lagkouvardos I."/>
            <person name="Wang Y."/>
            <person name="Qian P.-Y."/>
            <person name="Dutilh B.E."/>
            <person name="Jetten M.S."/>
        </authorList>
    </citation>
    <scope>NUCLEOTIDE SEQUENCE [LARGE SCALE GENOMIC DNA]</scope>
    <source>
        <strain evidence="2">BSI-1</strain>
    </source>
</reference>
<dbReference type="PATRIC" id="fig|1872076.5.peg.2841"/>
<dbReference type="AlphaFoldDB" id="A0A1E3XA32"/>
<comment type="caution">
    <text evidence="2">The sequence shown here is derived from an EMBL/GenBank/DDBJ whole genome shotgun (WGS) entry which is preliminary data.</text>
</comment>
<dbReference type="EMBL" id="MAYW01000061">
    <property type="protein sequence ID" value="ODS32473.1"/>
    <property type="molecule type" value="Genomic_DNA"/>
</dbReference>
<dbReference type="CDD" id="cd00077">
    <property type="entry name" value="HDc"/>
    <property type="match status" value="1"/>
</dbReference>
<dbReference type="InterPro" id="IPR003607">
    <property type="entry name" value="HD/PDEase_dom"/>
</dbReference>
<evidence type="ECO:0000313" key="2">
    <source>
        <dbReference type="EMBL" id="ODS32473.1"/>
    </source>
</evidence>
<dbReference type="SUPFAM" id="SSF109604">
    <property type="entry name" value="HD-domain/PDEase-like"/>
    <property type="match status" value="1"/>
</dbReference>
<dbReference type="Proteomes" id="UP000094056">
    <property type="component" value="Unassembled WGS sequence"/>
</dbReference>
<dbReference type="PANTHER" id="PTHR43155:SF2">
    <property type="entry name" value="CYCLIC DI-GMP PHOSPHODIESTERASE PA4108"/>
    <property type="match status" value="1"/>
</dbReference>
<evidence type="ECO:0000259" key="1">
    <source>
        <dbReference type="PROSITE" id="PS51832"/>
    </source>
</evidence>
<gene>
    <name evidence="2" type="ORF">SCARUB_02417</name>
</gene>
<proteinExistence type="predicted"/>
<dbReference type="Pfam" id="PF13487">
    <property type="entry name" value="HD_5"/>
    <property type="match status" value="1"/>
</dbReference>